<protein>
    <recommendedName>
        <fullName evidence="3">Alpha/beta hydrolase family protein</fullName>
    </recommendedName>
</protein>
<gene>
    <name evidence="1" type="ORF">DFR49_4249</name>
</gene>
<comment type="caution">
    <text evidence="1">The sequence shown here is derived from an EMBL/GenBank/DDBJ whole genome shotgun (WGS) entry which is preliminary data.</text>
</comment>
<reference evidence="1 2" key="1">
    <citation type="submission" date="2018-08" db="EMBL/GenBank/DDBJ databases">
        <title>Genomic Encyclopedia of Type Strains, Phase IV (KMG-IV): sequencing the most valuable type-strain genomes for metagenomic binning, comparative biology and taxonomic classification.</title>
        <authorList>
            <person name="Goeker M."/>
        </authorList>
    </citation>
    <scope>NUCLEOTIDE SEQUENCE [LARGE SCALE GENOMIC DNA]</scope>
    <source>
        <strain evidence="1 2">DSM 25527</strain>
    </source>
</reference>
<keyword evidence="2" id="KW-1185">Reference proteome</keyword>
<evidence type="ECO:0000313" key="1">
    <source>
        <dbReference type="EMBL" id="RIA35472.1"/>
    </source>
</evidence>
<dbReference type="SUPFAM" id="SSF53474">
    <property type="entry name" value="alpha/beta-Hydrolases"/>
    <property type="match status" value="1"/>
</dbReference>
<name>A0A397NDD3_9SPHN</name>
<accession>A0A397NDD3</accession>
<dbReference type="Proteomes" id="UP000266568">
    <property type="component" value="Unassembled WGS sequence"/>
</dbReference>
<dbReference type="AlphaFoldDB" id="A0A397NDD3"/>
<dbReference type="Gene3D" id="3.40.50.1820">
    <property type="entry name" value="alpha/beta hydrolase"/>
    <property type="match status" value="1"/>
</dbReference>
<evidence type="ECO:0000313" key="2">
    <source>
        <dbReference type="Proteomes" id="UP000266568"/>
    </source>
</evidence>
<organism evidence="1 2">
    <name type="scientific">Hephaestia caeni</name>
    <dbReference type="NCBI Taxonomy" id="645617"/>
    <lineage>
        <taxon>Bacteria</taxon>
        <taxon>Pseudomonadati</taxon>
        <taxon>Pseudomonadota</taxon>
        <taxon>Alphaproteobacteria</taxon>
        <taxon>Sphingomonadales</taxon>
        <taxon>Sphingomonadaceae</taxon>
        <taxon>Hephaestia</taxon>
    </lineage>
</organism>
<evidence type="ECO:0008006" key="3">
    <source>
        <dbReference type="Google" id="ProtNLM"/>
    </source>
</evidence>
<sequence>MATRADDIAAPSKFALAAELPRAIWSITSHAFSREMLAAAPEGDGRPVLALPGLFVSDRSNFIMRRYLSALGYRAFGWGLGHNFSLRTIGADGEKLGARIAAIAGETGAPVTLVGVSLGGIMARFAAQRWPDQVREVITVASPFAGSPRATNLWRTYEWLTGERVDSPRHQALLAEAAAPLSVPATAIWSRSDGLVNGMICHAEDDGAGRCIEVQSSHMGVQLKPEVLRAIADVLGGEK</sequence>
<dbReference type="RefSeq" id="WP_245968685.1">
    <property type="nucleotide sequence ID" value="NZ_QXDC01000006.1"/>
</dbReference>
<proteinExistence type="predicted"/>
<dbReference type="EMBL" id="QXDC01000006">
    <property type="protein sequence ID" value="RIA35472.1"/>
    <property type="molecule type" value="Genomic_DNA"/>
</dbReference>
<dbReference type="InterPro" id="IPR029058">
    <property type="entry name" value="AB_hydrolase_fold"/>
</dbReference>